<dbReference type="Proteomes" id="UP000019270">
    <property type="component" value="Unassembled WGS sequence"/>
</dbReference>
<accession>W7L015</accession>
<sequence length="69" mass="8080">MDKRYEQVEFLPGSTVEHVVNELLSYREKGKLAVAKFNDVTLYSDTVTLDSAYREITGKTKKEFEEYLR</sequence>
<reference evidence="2" key="1">
    <citation type="submission" date="2013-03" db="EMBL/GenBank/DDBJ databases">
        <title>Draft genome sequence of Bacillus firmus DS1.</title>
        <authorList>
            <person name="Peng D."/>
            <person name="Zhu L."/>
            <person name="Sun M."/>
        </authorList>
    </citation>
    <scope>NUCLEOTIDE SEQUENCE [LARGE SCALE GENOMIC DNA]</scope>
    <source>
        <strain evidence="2">DS1</strain>
    </source>
</reference>
<dbReference type="PATRIC" id="fig|1307436.3.peg.4686"/>
<dbReference type="AlphaFoldDB" id="W7L015"/>
<comment type="caution">
    <text evidence="1">The sequence shown here is derived from an EMBL/GenBank/DDBJ whole genome shotgun (WGS) entry which is preliminary data.</text>
</comment>
<name>W7L015_CYTFI</name>
<dbReference type="eggNOG" id="ENOG5034APP">
    <property type="taxonomic scope" value="Bacteria"/>
</dbReference>
<dbReference type="RefSeq" id="WP_035332756.1">
    <property type="nucleotide sequence ID" value="NZ_APVL01000027.1"/>
</dbReference>
<protein>
    <submittedName>
        <fullName evidence="1">Uncharacterized protein</fullName>
    </submittedName>
</protein>
<proteinExistence type="predicted"/>
<reference evidence="1 2" key="2">
    <citation type="journal article" date="2016" name="Sci. Rep.">
        <title>A novel serine protease, Sep1, from Bacillus firmus DS-1 has nematicidal activity and degrades multiple intestinal-associated nematode proteins.</title>
        <authorList>
            <person name="Geng C."/>
            <person name="Nie X."/>
            <person name="Tang Z."/>
            <person name="Zhang Y."/>
            <person name="Lin J."/>
            <person name="Sun M."/>
            <person name="Peng D."/>
        </authorList>
    </citation>
    <scope>NUCLEOTIDE SEQUENCE [LARGE SCALE GENOMIC DNA]</scope>
    <source>
        <strain evidence="1 2">DS1</strain>
    </source>
</reference>
<dbReference type="EMBL" id="APVL01000027">
    <property type="protein sequence ID" value="EWG08876.1"/>
    <property type="molecule type" value="Genomic_DNA"/>
</dbReference>
<organism evidence="1 2">
    <name type="scientific">Cytobacillus firmus DS1</name>
    <dbReference type="NCBI Taxonomy" id="1307436"/>
    <lineage>
        <taxon>Bacteria</taxon>
        <taxon>Bacillati</taxon>
        <taxon>Bacillota</taxon>
        <taxon>Bacilli</taxon>
        <taxon>Bacillales</taxon>
        <taxon>Bacillaceae</taxon>
        <taxon>Cytobacillus</taxon>
    </lineage>
</organism>
<evidence type="ECO:0000313" key="2">
    <source>
        <dbReference type="Proteomes" id="UP000019270"/>
    </source>
</evidence>
<gene>
    <name evidence="1" type="ORF">PBF_21968</name>
</gene>
<evidence type="ECO:0000313" key="1">
    <source>
        <dbReference type="EMBL" id="EWG08876.1"/>
    </source>
</evidence>
<dbReference type="OrthoDB" id="2678087at2"/>